<organism evidence="8 9">
    <name type="scientific">Smittium angustum</name>
    <dbReference type="NCBI Taxonomy" id="133377"/>
    <lineage>
        <taxon>Eukaryota</taxon>
        <taxon>Fungi</taxon>
        <taxon>Fungi incertae sedis</taxon>
        <taxon>Zoopagomycota</taxon>
        <taxon>Kickxellomycotina</taxon>
        <taxon>Harpellomycetes</taxon>
        <taxon>Harpellales</taxon>
        <taxon>Legeriomycetaceae</taxon>
        <taxon>Smittium</taxon>
    </lineage>
</organism>
<evidence type="ECO:0000256" key="5">
    <source>
        <dbReference type="ARBA" id="ARBA00023242"/>
    </source>
</evidence>
<evidence type="ECO:0000256" key="3">
    <source>
        <dbReference type="ARBA" id="ARBA00022763"/>
    </source>
</evidence>
<dbReference type="NCBIfam" id="TIGR00585">
    <property type="entry name" value="mutl"/>
    <property type="match status" value="1"/>
</dbReference>
<dbReference type="PANTHER" id="PTHR10073:SF12">
    <property type="entry name" value="DNA MISMATCH REPAIR PROTEIN MLH1"/>
    <property type="match status" value="1"/>
</dbReference>
<dbReference type="SUPFAM" id="SSF55874">
    <property type="entry name" value="ATPase domain of HSP90 chaperone/DNA topoisomerase II/histidine kinase"/>
    <property type="match status" value="1"/>
</dbReference>
<dbReference type="InterPro" id="IPR038973">
    <property type="entry name" value="MutL/Mlh/Pms-like"/>
</dbReference>
<dbReference type="Pfam" id="PF13589">
    <property type="entry name" value="HATPase_c_3"/>
    <property type="match status" value="1"/>
</dbReference>
<dbReference type="InterPro" id="IPR036890">
    <property type="entry name" value="HATPase_C_sf"/>
</dbReference>
<dbReference type="GO" id="GO:0140664">
    <property type="term" value="F:ATP-dependent DNA damage sensor activity"/>
    <property type="evidence" value="ECO:0007669"/>
    <property type="project" value="InterPro"/>
</dbReference>
<evidence type="ECO:0000313" key="9">
    <source>
        <dbReference type="Proteomes" id="UP000245591"/>
    </source>
</evidence>
<feature type="compositionally biased region" description="Polar residues" evidence="6">
    <location>
        <begin position="470"/>
        <end position="479"/>
    </location>
</feature>
<dbReference type="CDD" id="cd16926">
    <property type="entry name" value="HATPase_MutL-MLH-PMS-like"/>
    <property type="match status" value="1"/>
</dbReference>
<protein>
    <recommendedName>
        <fullName evidence="7">DNA mismatch repair protein S5 domain-containing protein</fullName>
    </recommendedName>
</protein>
<dbReference type="InterPro" id="IPR014762">
    <property type="entry name" value="DNA_mismatch_repair_CS"/>
</dbReference>
<dbReference type="InterPro" id="IPR002099">
    <property type="entry name" value="MutL/Mlh/PMS"/>
</dbReference>
<evidence type="ECO:0000259" key="7">
    <source>
        <dbReference type="SMART" id="SM01340"/>
    </source>
</evidence>
<comment type="caution">
    <text evidence="8">The sequence shown here is derived from an EMBL/GenBank/DDBJ whole genome shotgun (WGS) entry which is preliminary data.</text>
</comment>
<comment type="similarity">
    <text evidence="2">Belongs to the DNA mismatch repair MutL/HexB family.</text>
</comment>
<feature type="region of interest" description="Disordered" evidence="6">
    <location>
        <begin position="820"/>
        <end position="864"/>
    </location>
</feature>
<dbReference type="Proteomes" id="UP000245591">
    <property type="component" value="Unassembled WGS sequence"/>
</dbReference>
<evidence type="ECO:0000256" key="2">
    <source>
        <dbReference type="ARBA" id="ARBA00006082"/>
    </source>
</evidence>
<feature type="domain" description="DNA mismatch repair protein S5" evidence="7">
    <location>
        <begin position="230"/>
        <end position="350"/>
    </location>
</feature>
<dbReference type="SMART" id="SM01340">
    <property type="entry name" value="DNA_mis_repair"/>
    <property type="match status" value="1"/>
</dbReference>
<dbReference type="EMBL" id="MBFU01000003">
    <property type="protein sequence ID" value="PWA03755.1"/>
    <property type="molecule type" value="Genomic_DNA"/>
</dbReference>
<dbReference type="GO" id="GO:0005524">
    <property type="term" value="F:ATP binding"/>
    <property type="evidence" value="ECO:0007669"/>
    <property type="project" value="InterPro"/>
</dbReference>
<dbReference type="GO" id="GO:0016887">
    <property type="term" value="F:ATP hydrolysis activity"/>
    <property type="evidence" value="ECO:0007669"/>
    <property type="project" value="InterPro"/>
</dbReference>
<proteinExistence type="inferred from homology"/>
<dbReference type="Pfam" id="PF01119">
    <property type="entry name" value="DNA_mis_repair"/>
    <property type="match status" value="1"/>
</dbReference>
<dbReference type="InterPro" id="IPR013507">
    <property type="entry name" value="DNA_mismatch_S5_2-like"/>
</dbReference>
<evidence type="ECO:0000256" key="4">
    <source>
        <dbReference type="ARBA" id="ARBA00023204"/>
    </source>
</evidence>
<dbReference type="GO" id="GO:0030983">
    <property type="term" value="F:mismatched DNA binding"/>
    <property type="evidence" value="ECO:0007669"/>
    <property type="project" value="InterPro"/>
</dbReference>
<dbReference type="PANTHER" id="PTHR10073">
    <property type="entry name" value="DNA MISMATCH REPAIR PROTEIN MLH, PMS, MUTL"/>
    <property type="match status" value="1"/>
</dbReference>
<keyword evidence="5" id="KW-0539">Nucleus</keyword>
<evidence type="ECO:0000313" key="8">
    <source>
        <dbReference type="EMBL" id="PWA03755.1"/>
    </source>
</evidence>
<keyword evidence="4" id="KW-0234">DNA repair</keyword>
<dbReference type="AlphaFoldDB" id="A0A2U1JFE1"/>
<dbReference type="InterPro" id="IPR014721">
    <property type="entry name" value="Ribsml_uS5_D2-typ_fold_subgr"/>
</dbReference>
<gene>
    <name evidence="8" type="ORF">BB558_000056</name>
</gene>
<dbReference type="FunFam" id="3.30.565.10:FF:000109">
    <property type="entry name" value="Related to MLH1-DNA mismatch repair protein"/>
    <property type="match status" value="1"/>
</dbReference>
<dbReference type="SUPFAM" id="SSF54211">
    <property type="entry name" value="Ribosomal protein S5 domain 2-like"/>
    <property type="match status" value="1"/>
</dbReference>
<keyword evidence="9" id="KW-1185">Reference proteome</keyword>
<feature type="region of interest" description="Disordered" evidence="6">
    <location>
        <begin position="449"/>
        <end position="479"/>
    </location>
</feature>
<comment type="subcellular location">
    <subcellularLocation>
        <location evidence="1">Nucleus</location>
    </subcellularLocation>
</comment>
<evidence type="ECO:0000256" key="6">
    <source>
        <dbReference type="SAM" id="MobiDB-lite"/>
    </source>
</evidence>
<dbReference type="PROSITE" id="PS00058">
    <property type="entry name" value="DNA_MISMATCH_REPAIR_1"/>
    <property type="match status" value="1"/>
</dbReference>
<dbReference type="GO" id="GO:0032389">
    <property type="term" value="C:MutLalpha complex"/>
    <property type="evidence" value="ECO:0007669"/>
    <property type="project" value="TreeGrafter"/>
</dbReference>
<dbReference type="Gene3D" id="3.30.565.10">
    <property type="entry name" value="Histidine kinase-like ATPase, C-terminal domain"/>
    <property type="match status" value="1"/>
</dbReference>
<dbReference type="FunFam" id="3.30.230.10:FF:000014">
    <property type="entry name" value="DNA mismatch repair protein Mlh1"/>
    <property type="match status" value="1"/>
</dbReference>
<dbReference type="GO" id="GO:0006298">
    <property type="term" value="P:mismatch repair"/>
    <property type="evidence" value="ECO:0007669"/>
    <property type="project" value="InterPro"/>
</dbReference>
<name>A0A2U1JFE1_SMIAN</name>
<keyword evidence="3" id="KW-0227">DNA damage</keyword>
<accession>A0A2U1JFE1</accession>
<dbReference type="InterPro" id="IPR032189">
    <property type="entry name" value="Mlh1_C"/>
</dbReference>
<reference evidence="8 9" key="1">
    <citation type="journal article" date="2018" name="MBio">
        <title>Comparative Genomics Reveals the Core Gene Toolbox for the Fungus-Insect Symbiosis.</title>
        <authorList>
            <person name="Wang Y."/>
            <person name="Stata M."/>
            <person name="Wang W."/>
            <person name="Stajich J.E."/>
            <person name="White M.M."/>
            <person name="Moncalvo J.M."/>
        </authorList>
    </citation>
    <scope>NUCLEOTIDE SEQUENCE [LARGE SCALE GENOMIC DNA]</scope>
    <source>
        <strain evidence="8 9">AUS-126-30</strain>
    </source>
</reference>
<dbReference type="InterPro" id="IPR020568">
    <property type="entry name" value="Ribosomal_Su5_D2-typ_SF"/>
</dbReference>
<dbReference type="Gene3D" id="3.30.230.10">
    <property type="match status" value="1"/>
</dbReference>
<evidence type="ECO:0000256" key="1">
    <source>
        <dbReference type="ARBA" id="ARBA00004123"/>
    </source>
</evidence>
<dbReference type="Pfam" id="PF16413">
    <property type="entry name" value="Mlh1_C"/>
    <property type="match status" value="1"/>
</dbReference>
<sequence>MENNTKKKPASRIKKLDNIVINRIAAGEIIHRPSNALKELIENSLDAGSTQIQVLAKDGGMKLLQIQDNGHGINKSDLGLLCERFTTSKIQKYEDLETIQTYGFRGEALASISHVSYLTVVTKTSDSICAYRAKYLDGKLFGGKAGESSEPKQCAANDGTSIIVEDLFYNVPYRKQALKKTSDEYGRILDVTGKYAIHNAGIAMSCRKVGGKSLGADLQTTQGLSKIEVIQQVYGKSVSSNLHEFKRDLNETQLAVNISGYATSGDFDNRKTTLLLFINNRLVENNAIKTSIEQLYTIFPKSPKPFIYLNLYIRPQYVDVNVHPTKKEVHFLHQDQIINEIVNSLQDILMSENQSQTLPLQDNGRYRKSSDTDFLEPSGRINVFSNNYKSRKETGSGTDYENRTYSRKVPEHKMVRMDSKNLSLRSFMFNDSSDLMSSPGPKVPSDVFGSPLGFKESTPTRRKFTANKPELSSPTLTNNSNGVKNSLLGYINQKDTYDNVSQGLDSISNKDGKDLLKEAMEDVCDNGVENYNLLKEDNNNLGYSVSPSNQNQQSMQTDTISYGLDPSSVYHKDSGASQNMLTTNEIVGLSNEAGLEEALDENKKRLKVEVKLTSVLSLRKEWTESAHVDLTRIIRGHTFVGFVDSHRALIQHDTCLYMINYNRVSEALFYQLILVDFCNFGTIEITPSPKIYDLVMIALMDEIESDKELRKKSHLSIDEEEQLLPAEILESPETVARAISELFQSRREMLEEYYCIKVTSDGSLETIPMIIRDYVPNLHKLPLFLLRAGTDVDWEDEVNFFKMFSSELAYFYSCEPPSETEDDALSQIDETSKEKTSSQTIKSLESENSYSSYETQMEVSPKDKSKTTDTSFAFCEENVRELALKRGYSNMVSRDTLNYQKMVEYRVFPTLKAGFCAPSSLVDDNCIEQIASLPDLYKIFERC</sequence>